<dbReference type="SUPFAM" id="SSF55874">
    <property type="entry name" value="ATPase domain of HSP90 chaperone/DNA topoisomerase II/histidine kinase"/>
    <property type="match status" value="1"/>
</dbReference>
<keyword evidence="6" id="KW-0808">Transferase</keyword>
<organism evidence="18 19">
    <name type="scientific">Bariatricus massiliensis</name>
    <dbReference type="NCBI Taxonomy" id="1745713"/>
    <lineage>
        <taxon>Bacteria</taxon>
        <taxon>Bacillati</taxon>
        <taxon>Bacillota</taxon>
        <taxon>Clostridia</taxon>
        <taxon>Lachnospirales</taxon>
        <taxon>Lachnospiraceae</taxon>
        <taxon>Bariatricus</taxon>
    </lineage>
</organism>
<dbReference type="InterPro" id="IPR036890">
    <property type="entry name" value="HATPase_C_sf"/>
</dbReference>
<dbReference type="Proteomes" id="UP001299546">
    <property type="component" value="Unassembled WGS sequence"/>
</dbReference>
<evidence type="ECO:0000256" key="5">
    <source>
        <dbReference type="ARBA" id="ARBA00022553"/>
    </source>
</evidence>
<feature type="transmembrane region" description="Helical" evidence="15">
    <location>
        <begin position="7"/>
        <end position="28"/>
    </location>
</feature>
<feature type="transmembrane region" description="Helical" evidence="15">
    <location>
        <begin position="217"/>
        <end position="239"/>
    </location>
</feature>
<dbReference type="PANTHER" id="PTHR45528:SF1">
    <property type="entry name" value="SENSOR HISTIDINE KINASE CPXA"/>
    <property type="match status" value="1"/>
</dbReference>
<feature type="domain" description="Histidine kinase" evidence="16">
    <location>
        <begin position="317"/>
        <end position="518"/>
    </location>
</feature>
<accession>A0ABS8DGZ0</accession>
<feature type="coiled-coil region" evidence="14">
    <location>
        <begin position="280"/>
        <end position="307"/>
    </location>
</feature>
<keyword evidence="19" id="KW-1185">Reference proteome</keyword>
<dbReference type="Gene3D" id="6.10.340.10">
    <property type="match status" value="1"/>
</dbReference>
<evidence type="ECO:0000313" key="18">
    <source>
        <dbReference type="EMBL" id="MCB7387377.1"/>
    </source>
</evidence>
<reference evidence="18 19" key="1">
    <citation type="submission" date="2021-10" db="EMBL/GenBank/DDBJ databases">
        <title>Collection of gut derived symbiotic bacterial strains cultured from healthy donors.</title>
        <authorList>
            <person name="Lin H."/>
            <person name="Littmann E."/>
            <person name="Kohout C."/>
            <person name="Pamer E.G."/>
        </authorList>
    </citation>
    <scope>NUCLEOTIDE SEQUENCE [LARGE SCALE GENOMIC DNA]</scope>
    <source>
        <strain evidence="18 19">DFI.1.165</strain>
    </source>
</reference>
<dbReference type="InterPro" id="IPR036097">
    <property type="entry name" value="HisK_dim/P_sf"/>
</dbReference>
<evidence type="ECO:0000256" key="4">
    <source>
        <dbReference type="ARBA" id="ARBA00022475"/>
    </source>
</evidence>
<evidence type="ECO:0000259" key="16">
    <source>
        <dbReference type="PROSITE" id="PS50109"/>
    </source>
</evidence>
<keyword evidence="7 15" id="KW-0812">Transmembrane</keyword>
<evidence type="ECO:0000256" key="14">
    <source>
        <dbReference type="SAM" id="Coils"/>
    </source>
</evidence>
<sequence>MRLSKKTFCYSIAISLILVMFIVLYFSFMLPSLYVSQMEEDNLESVVSLQEGYLENRSYDGLIVKNPTGAATVEVPLHGSKVYVVGKAFKVEMELKSGILLDTLDSFRDAVAQAEDTEEVDFPEPDWDEIKEALVPNKDEDYPLSFVLNASKDMAGLVTTETKSHVISDSIVVFEGGMTDGENQYTTYIASSMTSDALIFSFMPVTTPQMKEIRPIVLGSLPMIAVVVLLLVLVGSQIFSRKIVNPVIRLADYAQEIKISKMGDIAPLKMKEKDEIGELGNTLNELYARLRSQYLELEEKNQELAGENKRQEVFLRASSHQLKTPVTAALLLVDGMMEEVGKYKDTKKYLPEVKRQLKSMQKIIEDILYLNHCAEHIQREPVDIDLLLDELLENYRVQAEEKGLTVRKNKVNMQAYTDRELLKKIVDNVVSNAVAYTPAGETIKIYEGEKGLTVENFGAHIDEELLPHIYEPFVSSDTRQKGRGLGLYVTAYYAEILGWKVEIANTAGSVCATLKEFT</sequence>
<dbReference type="PROSITE" id="PS50885">
    <property type="entry name" value="HAMP"/>
    <property type="match status" value="1"/>
</dbReference>
<keyword evidence="13 15" id="KW-0472">Membrane</keyword>
<dbReference type="Pfam" id="PF00672">
    <property type="entry name" value="HAMP"/>
    <property type="match status" value="1"/>
</dbReference>
<dbReference type="InterPro" id="IPR050398">
    <property type="entry name" value="HssS/ArlS-like"/>
</dbReference>
<evidence type="ECO:0000256" key="11">
    <source>
        <dbReference type="ARBA" id="ARBA00022989"/>
    </source>
</evidence>
<keyword evidence="9 18" id="KW-0418">Kinase</keyword>
<evidence type="ECO:0000256" key="12">
    <source>
        <dbReference type="ARBA" id="ARBA00023012"/>
    </source>
</evidence>
<evidence type="ECO:0000256" key="2">
    <source>
        <dbReference type="ARBA" id="ARBA00004651"/>
    </source>
</evidence>
<proteinExistence type="predicted"/>
<dbReference type="SMART" id="SM00304">
    <property type="entry name" value="HAMP"/>
    <property type="match status" value="1"/>
</dbReference>
<evidence type="ECO:0000256" key="1">
    <source>
        <dbReference type="ARBA" id="ARBA00000085"/>
    </source>
</evidence>
<dbReference type="CDD" id="cd06225">
    <property type="entry name" value="HAMP"/>
    <property type="match status" value="1"/>
</dbReference>
<gene>
    <name evidence="18" type="ORF">LIZ65_08750</name>
</gene>
<dbReference type="InterPro" id="IPR003594">
    <property type="entry name" value="HATPase_dom"/>
</dbReference>
<evidence type="ECO:0000256" key="8">
    <source>
        <dbReference type="ARBA" id="ARBA00022741"/>
    </source>
</evidence>
<evidence type="ECO:0000256" key="9">
    <source>
        <dbReference type="ARBA" id="ARBA00022777"/>
    </source>
</evidence>
<protein>
    <recommendedName>
        <fullName evidence="3">histidine kinase</fullName>
        <ecNumber evidence="3">2.7.13.3</ecNumber>
    </recommendedName>
</protein>
<dbReference type="SMART" id="SM00388">
    <property type="entry name" value="HisKA"/>
    <property type="match status" value="1"/>
</dbReference>
<keyword evidence="8" id="KW-0547">Nucleotide-binding</keyword>
<dbReference type="Pfam" id="PF02518">
    <property type="entry name" value="HATPase_c"/>
    <property type="match status" value="1"/>
</dbReference>
<dbReference type="EC" id="2.7.13.3" evidence="3"/>
<feature type="domain" description="HAMP" evidence="17">
    <location>
        <begin position="241"/>
        <end position="295"/>
    </location>
</feature>
<evidence type="ECO:0000256" key="13">
    <source>
        <dbReference type="ARBA" id="ARBA00023136"/>
    </source>
</evidence>
<evidence type="ECO:0000259" key="17">
    <source>
        <dbReference type="PROSITE" id="PS50885"/>
    </source>
</evidence>
<evidence type="ECO:0000256" key="7">
    <source>
        <dbReference type="ARBA" id="ARBA00022692"/>
    </source>
</evidence>
<comment type="subcellular location">
    <subcellularLocation>
        <location evidence="2">Cell membrane</location>
        <topology evidence="2">Multi-pass membrane protein</topology>
    </subcellularLocation>
</comment>
<dbReference type="InterPro" id="IPR005467">
    <property type="entry name" value="His_kinase_dom"/>
</dbReference>
<keyword evidence="12" id="KW-0902">Two-component regulatory system</keyword>
<dbReference type="GO" id="GO:0016301">
    <property type="term" value="F:kinase activity"/>
    <property type="evidence" value="ECO:0007669"/>
    <property type="project" value="UniProtKB-KW"/>
</dbReference>
<keyword evidence="5" id="KW-0597">Phosphoprotein</keyword>
<dbReference type="CDD" id="cd00082">
    <property type="entry name" value="HisKA"/>
    <property type="match status" value="1"/>
</dbReference>
<dbReference type="Pfam" id="PF00512">
    <property type="entry name" value="HisKA"/>
    <property type="match status" value="1"/>
</dbReference>
<dbReference type="SMART" id="SM00387">
    <property type="entry name" value="HATPase_c"/>
    <property type="match status" value="1"/>
</dbReference>
<dbReference type="RefSeq" id="WP_066737711.1">
    <property type="nucleotide sequence ID" value="NZ_JAJCIQ010000005.1"/>
</dbReference>
<evidence type="ECO:0000313" key="19">
    <source>
        <dbReference type="Proteomes" id="UP001299546"/>
    </source>
</evidence>
<dbReference type="Gene3D" id="1.10.287.130">
    <property type="match status" value="1"/>
</dbReference>
<name>A0ABS8DGZ0_9FIRM</name>
<dbReference type="PROSITE" id="PS50109">
    <property type="entry name" value="HIS_KIN"/>
    <property type="match status" value="1"/>
</dbReference>
<evidence type="ECO:0000256" key="3">
    <source>
        <dbReference type="ARBA" id="ARBA00012438"/>
    </source>
</evidence>
<evidence type="ECO:0000256" key="15">
    <source>
        <dbReference type="SAM" id="Phobius"/>
    </source>
</evidence>
<keyword evidence="4" id="KW-1003">Cell membrane</keyword>
<evidence type="ECO:0000256" key="6">
    <source>
        <dbReference type="ARBA" id="ARBA00022679"/>
    </source>
</evidence>
<comment type="caution">
    <text evidence="18">The sequence shown here is derived from an EMBL/GenBank/DDBJ whole genome shotgun (WGS) entry which is preliminary data.</text>
</comment>
<dbReference type="InterPro" id="IPR003661">
    <property type="entry name" value="HisK_dim/P_dom"/>
</dbReference>
<dbReference type="EMBL" id="JAJCIS010000004">
    <property type="protein sequence ID" value="MCB7387377.1"/>
    <property type="molecule type" value="Genomic_DNA"/>
</dbReference>
<dbReference type="InterPro" id="IPR003660">
    <property type="entry name" value="HAMP_dom"/>
</dbReference>
<comment type="catalytic activity">
    <reaction evidence="1">
        <text>ATP + protein L-histidine = ADP + protein N-phospho-L-histidine.</text>
        <dbReference type="EC" id="2.7.13.3"/>
    </reaction>
</comment>
<keyword evidence="10" id="KW-0067">ATP-binding</keyword>
<evidence type="ECO:0000256" key="10">
    <source>
        <dbReference type="ARBA" id="ARBA00022840"/>
    </source>
</evidence>
<dbReference type="SUPFAM" id="SSF47384">
    <property type="entry name" value="Homodimeric domain of signal transducing histidine kinase"/>
    <property type="match status" value="1"/>
</dbReference>
<dbReference type="Gene3D" id="3.30.565.10">
    <property type="entry name" value="Histidine kinase-like ATPase, C-terminal domain"/>
    <property type="match status" value="1"/>
</dbReference>
<keyword evidence="11 15" id="KW-1133">Transmembrane helix</keyword>
<keyword evidence="14" id="KW-0175">Coiled coil</keyword>
<dbReference type="PANTHER" id="PTHR45528">
    <property type="entry name" value="SENSOR HISTIDINE KINASE CPXA"/>
    <property type="match status" value="1"/>
</dbReference>